<accession>A0A1Z5SRU7</accession>
<protein>
    <submittedName>
        <fullName evidence="1">Uncharacterized protein</fullName>
    </submittedName>
</protein>
<dbReference type="VEuPathDB" id="FungiDB:BTJ68_13688"/>
<organism evidence="1 3">
    <name type="scientific">Hortaea werneckii EXF-2000</name>
    <dbReference type="NCBI Taxonomy" id="1157616"/>
    <lineage>
        <taxon>Eukaryota</taxon>
        <taxon>Fungi</taxon>
        <taxon>Dikarya</taxon>
        <taxon>Ascomycota</taxon>
        <taxon>Pezizomycotina</taxon>
        <taxon>Dothideomycetes</taxon>
        <taxon>Dothideomycetidae</taxon>
        <taxon>Mycosphaerellales</taxon>
        <taxon>Teratosphaeriaceae</taxon>
        <taxon>Hortaea</taxon>
    </lineage>
</organism>
<gene>
    <name evidence="2" type="ORF">BTJ68_03862</name>
    <name evidence="1" type="ORF">BTJ68_13688</name>
</gene>
<evidence type="ECO:0000313" key="1">
    <source>
        <dbReference type="EMBL" id="OTA23471.1"/>
    </source>
</evidence>
<sequence>MSIFMNWIWSSGKPKQVSSTDASHDPRLRFHMQTFIDNTEPPASFKASEVAQAMSPTELANLGYERWEELMPAVIELAFELREIGDCEIMKKGKVLPDDVGPYDIEGGIRIRRVADFEFQSTTFGSRDAWLT</sequence>
<dbReference type="InterPro" id="IPR036388">
    <property type="entry name" value="WH-like_DNA-bd_sf"/>
</dbReference>
<dbReference type="InterPro" id="IPR021660">
    <property type="entry name" value="DUF3253"/>
</dbReference>
<evidence type="ECO:0000313" key="2">
    <source>
        <dbReference type="EMBL" id="OTA35484.1"/>
    </source>
</evidence>
<dbReference type="AlphaFoldDB" id="A0A1Z5SRU7"/>
<dbReference type="Gene3D" id="1.10.10.10">
    <property type="entry name" value="Winged helix-like DNA-binding domain superfamily/Winged helix DNA-binding domain"/>
    <property type="match status" value="1"/>
</dbReference>
<dbReference type="SUPFAM" id="SSF46785">
    <property type="entry name" value="Winged helix' DNA-binding domain"/>
    <property type="match status" value="1"/>
</dbReference>
<dbReference type="OrthoDB" id="2563170at2759"/>
<dbReference type="Proteomes" id="UP000194280">
    <property type="component" value="Unassembled WGS sequence"/>
</dbReference>
<dbReference type="VEuPathDB" id="FungiDB:BTJ68_03862"/>
<reference evidence="1 3" key="1">
    <citation type="submission" date="2017-01" db="EMBL/GenBank/DDBJ databases">
        <title>The recent genome duplication of the halophilic yeast Hortaea werneckii: insights from long-read sequencing.</title>
        <authorList>
            <person name="Sinha S."/>
            <person name="Flibotte S."/>
            <person name="Neira M."/>
            <person name="Lenassi M."/>
            <person name="Gostincar C."/>
            <person name="Stajich J.E."/>
            <person name="Nislow C.E."/>
        </authorList>
    </citation>
    <scope>NUCLEOTIDE SEQUENCE [LARGE SCALE GENOMIC DNA]</scope>
    <source>
        <strain evidence="1 3">EXF-2000</strain>
    </source>
</reference>
<comment type="caution">
    <text evidence="1">The sequence shown here is derived from an EMBL/GenBank/DDBJ whole genome shotgun (WGS) entry which is preliminary data.</text>
</comment>
<keyword evidence="3" id="KW-1185">Reference proteome</keyword>
<dbReference type="InParanoid" id="A0A1Z5SRU7"/>
<evidence type="ECO:0000313" key="3">
    <source>
        <dbReference type="Proteomes" id="UP000194280"/>
    </source>
</evidence>
<dbReference type="Pfam" id="PF11625">
    <property type="entry name" value="DUF3253"/>
    <property type="match status" value="1"/>
</dbReference>
<dbReference type="InterPro" id="IPR036390">
    <property type="entry name" value="WH_DNA-bd_sf"/>
</dbReference>
<dbReference type="EMBL" id="MUNK01000294">
    <property type="protein sequence ID" value="OTA23471.1"/>
    <property type="molecule type" value="Genomic_DNA"/>
</dbReference>
<proteinExistence type="predicted"/>
<dbReference type="EMBL" id="MUNK01000044">
    <property type="protein sequence ID" value="OTA35484.1"/>
    <property type="molecule type" value="Genomic_DNA"/>
</dbReference>
<name>A0A1Z5SRU7_HORWE</name>